<organism evidence="2 5">
    <name type="scientific">Myxococcus fulvus</name>
    <dbReference type="NCBI Taxonomy" id="33"/>
    <lineage>
        <taxon>Bacteria</taxon>
        <taxon>Pseudomonadati</taxon>
        <taxon>Myxococcota</taxon>
        <taxon>Myxococcia</taxon>
        <taxon>Myxococcales</taxon>
        <taxon>Cystobacterineae</taxon>
        <taxon>Myxococcaceae</taxon>
        <taxon>Myxococcus</taxon>
    </lineage>
</organism>
<name>A0A511SVG2_MYXFU</name>
<sequence length="241" mass="27824">MDSVKSYSDFEKEVDPHGDARAEPLIIQFGFPGSGSTFVWQVLNSLLGNVKKTHKCPQFRPEDRVVVTVRDFRDILCTYFKRANLPVTKASIDFLVKEHAEDNSSFSDLYRVSETWGDRKNVLWLRYEDFFNNFDYLFGQVEKFFGMKLTDEQKDRARASYSLEANKARSERVAVVCRQEGGAGWIDEKWQAYTIDGINGLHVTGDGSVGKWRQIIPKEWHGYVNELLAEPLKRYGYPLES</sequence>
<dbReference type="EMBL" id="FOIB01000002">
    <property type="protein sequence ID" value="SET64666.1"/>
    <property type="molecule type" value="Genomic_DNA"/>
</dbReference>
<evidence type="ECO:0000313" key="2">
    <source>
        <dbReference type="EMBL" id="GEN05880.1"/>
    </source>
</evidence>
<dbReference type="STRING" id="1334629.MFUL124B02_36205"/>
<evidence type="ECO:0000313" key="5">
    <source>
        <dbReference type="Proteomes" id="UP000321514"/>
    </source>
</evidence>
<reference evidence="3 4" key="1">
    <citation type="submission" date="2016-10" db="EMBL/GenBank/DDBJ databases">
        <authorList>
            <person name="Varghese N."/>
            <person name="Submissions S."/>
        </authorList>
    </citation>
    <scope>NUCLEOTIDE SEQUENCE [LARGE SCALE GENOMIC DNA]</scope>
    <source>
        <strain evidence="3 4">DSM 16525</strain>
    </source>
</reference>
<evidence type="ECO:0000313" key="4">
    <source>
        <dbReference type="Proteomes" id="UP000183760"/>
    </source>
</evidence>
<comment type="caution">
    <text evidence="2">The sequence shown here is derived from an EMBL/GenBank/DDBJ whole genome shotgun (WGS) entry which is preliminary data.</text>
</comment>
<dbReference type="Pfam" id="PF00685">
    <property type="entry name" value="Sulfotransfer_1"/>
    <property type="match status" value="1"/>
</dbReference>
<proteinExistence type="predicted"/>
<dbReference type="EMBL" id="BJXR01000013">
    <property type="protein sequence ID" value="GEN05880.1"/>
    <property type="molecule type" value="Genomic_DNA"/>
</dbReference>
<reference evidence="2 5" key="2">
    <citation type="submission" date="2019-07" db="EMBL/GenBank/DDBJ databases">
        <title>Whole genome shotgun sequence of Myxococcus fulvus NBRC 100333.</title>
        <authorList>
            <person name="Hosoyama A."/>
            <person name="Uohara A."/>
            <person name="Ohji S."/>
            <person name="Ichikawa N."/>
        </authorList>
    </citation>
    <scope>NUCLEOTIDE SEQUENCE [LARGE SCALE GENOMIC DNA]</scope>
    <source>
        <strain evidence="2 5">NBRC 100333</strain>
    </source>
</reference>
<dbReference type="SUPFAM" id="SSF52540">
    <property type="entry name" value="P-loop containing nucleoside triphosphate hydrolases"/>
    <property type="match status" value="1"/>
</dbReference>
<gene>
    <name evidence="2" type="ORF">MFU01_09170</name>
    <name evidence="3" type="ORF">SAMN05443572_1021000</name>
</gene>
<accession>A0A511SVG2</accession>
<evidence type="ECO:0000313" key="3">
    <source>
        <dbReference type="EMBL" id="SET64666.1"/>
    </source>
</evidence>
<dbReference type="AlphaFoldDB" id="A0A511SVG2"/>
<evidence type="ECO:0000259" key="1">
    <source>
        <dbReference type="Pfam" id="PF00685"/>
    </source>
</evidence>
<dbReference type="Gene3D" id="3.40.50.300">
    <property type="entry name" value="P-loop containing nucleotide triphosphate hydrolases"/>
    <property type="match status" value="1"/>
</dbReference>
<feature type="domain" description="Sulfotransferase" evidence="1">
    <location>
        <begin position="60"/>
        <end position="169"/>
    </location>
</feature>
<dbReference type="RefSeq" id="WP_074951358.1">
    <property type="nucleotide sequence ID" value="NZ_BJXR01000013.1"/>
</dbReference>
<dbReference type="InterPro" id="IPR027417">
    <property type="entry name" value="P-loop_NTPase"/>
</dbReference>
<dbReference type="InterPro" id="IPR000863">
    <property type="entry name" value="Sulfotransferase_dom"/>
</dbReference>
<dbReference type="Proteomes" id="UP000321514">
    <property type="component" value="Unassembled WGS sequence"/>
</dbReference>
<protein>
    <submittedName>
        <fullName evidence="3">Sulfotransferase domain-containing protein</fullName>
    </submittedName>
</protein>
<dbReference type="Proteomes" id="UP000183760">
    <property type="component" value="Unassembled WGS sequence"/>
</dbReference>
<dbReference type="GO" id="GO:0008146">
    <property type="term" value="F:sulfotransferase activity"/>
    <property type="evidence" value="ECO:0007669"/>
    <property type="project" value="InterPro"/>
</dbReference>
<keyword evidence="4" id="KW-1185">Reference proteome</keyword>